<dbReference type="RefSeq" id="WP_217137890.1">
    <property type="nucleotide sequence ID" value="NZ_JAFMOU010000063.1"/>
</dbReference>
<dbReference type="InterPro" id="IPR045657">
    <property type="entry name" value="DUF6392"/>
</dbReference>
<evidence type="ECO:0000313" key="1">
    <source>
        <dbReference type="EMBL" id="MBU9834472.1"/>
    </source>
</evidence>
<sequence length="155" mass="17942">MTVNVEVLVRSLDRTYQQIVDAGTITYKTKPAATSGEPTIHLDMANEGLFLSFKREGRVLKEVSLKIQHDKIKNWFFPNELPFGLKKSMSRLWIHEKFGEPRKSTSPKMVMKRAIGRADLFNLNGFHMPVSMQIRYDLNEMVKSVVFLPTAELRW</sequence>
<name>A0ABS6KY35_9GAMM</name>
<dbReference type="EMBL" id="JAFMOU010000063">
    <property type="protein sequence ID" value="MBU9834472.1"/>
    <property type="molecule type" value="Genomic_DNA"/>
</dbReference>
<organism evidence="1 2">
    <name type="scientific">Rahnella perminowiae</name>
    <dbReference type="NCBI Taxonomy" id="2816244"/>
    <lineage>
        <taxon>Bacteria</taxon>
        <taxon>Pseudomonadati</taxon>
        <taxon>Pseudomonadota</taxon>
        <taxon>Gammaproteobacteria</taxon>
        <taxon>Enterobacterales</taxon>
        <taxon>Yersiniaceae</taxon>
        <taxon>Rahnella</taxon>
    </lineage>
</organism>
<dbReference type="PROSITE" id="PS00464">
    <property type="entry name" value="RIBOSOMAL_L22"/>
    <property type="match status" value="1"/>
</dbReference>
<accession>A0ABS6KY35</accession>
<gene>
    <name evidence="1" type="ORF">J1786_06470</name>
</gene>
<comment type="caution">
    <text evidence="1">The sequence shown here is derived from an EMBL/GenBank/DDBJ whole genome shotgun (WGS) entry which is preliminary data.</text>
</comment>
<dbReference type="InterPro" id="IPR018260">
    <property type="entry name" value="Ribosomal_uL22_CS"/>
</dbReference>
<reference evidence="1 2" key="1">
    <citation type="submission" date="2021-03" db="EMBL/GenBank/DDBJ databases">
        <title>Five novel Rahnella species.</title>
        <authorList>
            <person name="Brady C."/>
            <person name="Asselin J."/>
            <person name="Beer S."/>
            <person name="Bruberg M.B."/>
            <person name="Crampton B."/>
            <person name="Venter S."/>
            <person name="Arnold D."/>
            <person name="Denman S."/>
        </authorList>
    </citation>
    <scope>NUCLEOTIDE SEQUENCE [LARGE SCALE GENOMIC DNA]</scope>
    <source>
        <strain evidence="1 2">L72c</strain>
    </source>
</reference>
<dbReference type="Proteomes" id="UP000699865">
    <property type="component" value="Unassembled WGS sequence"/>
</dbReference>
<dbReference type="Pfam" id="PF19929">
    <property type="entry name" value="DUF6392"/>
    <property type="match status" value="1"/>
</dbReference>
<evidence type="ECO:0000313" key="2">
    <source>
        <dbReference type="Proteomes" id="UP000699865"/>
    </source>
</evidence>
<proteinExistence type="predicted"/>
<protein>
    <submittedName>
        <fullName evidence="1">Pyocin immunity protein</fullName>
    </submittedName>
</protein>
<keyword evidence="2" id="KW-1185">Reference proteome</keyword>